<dbReference type="EMBL" id="ML977317">
    <property type="protein sequence ID" value="KAF2118471.1"/>
    <property type="molecule type" value="Genomic_DNA"/>
</dbReference>
<sequence length="161" mass="18754">MAPAIRNPELAKKIEQMKLTIAPIVHVMSGHPPPEFPGTILQLFLLTEDQLDTMAHFYSQSTRGPLTYTYPQTMEWNRPFLRKPNPGEMVPEGCWLNDVERLRIKMRMFAKFIGMRGAETPSWEYERHVEVLRNRIAKSIEEEERAMMGPRKFYRGPPALP</sequence>
<accession>A0A6A5ZJP8</accession>
<proteinExistence type="predicted"/>
<evidence type="ECO:0000313" key="2">
    <source>
        <dbReference type="Proteomes" id="UP000799770"/>
    </source>
</evidence>
<keyword evidence="2" id="KW-1185">Reference proteome</keyword>
<reference evidence="1" key="1">
    <citation type="journal article" date="2020" name="Stud. Mycol.">
        <title>101 Dothideomycetes genomes: a test case for predicting lifestyles and emergence of pathogens.</title>
        <authorList>
            <person name="Haridas S."/>
            <person name="Albert R."/>
            <person name="Binder M."/>
            <person name="Bloem J."/>
            <person name="Labutti K."/>
            <person name="Salamov A."/>
            <person name="Andreopoulos B."/>
            <person name="Baker S."/>
            <person name="Barry K."/>
            <person name="Bills G."/>
            <person name="Bluhm B."/>
            <person name="Cannon C."/>
            <person name="Castanera R."/>
            <person name="Culley D."/>
            <person name="Daum C."/>
            <person name="Ezra D."/>
            <person name="Gonzalez J."/>
            <person name="Henrissat B."/>
            <person name="Kuo A."/>
            <person name="Liang C."/>
            <person name="Lipzen A."/>
            <person name="Lutzoni F."/>
            <person name="Magnuson J."/>
            <person name="Mondo S."/>
            <person name="Nolan M."/>
            <person name="Ohm R."/>
            <person name="Pangilinan J."/>
            <person name="Park H.-J."/>
            <person name="Ramirez L."/>
            <person name="Alfaro M."/>
            <person name="Sun H."/>
            <person name="Tritt A."/>
            <person name="Yoshinaga Y."/>
            <person name="Zwiers L.-H."/>
            <person name="Turgeon B."/>
            <person name="Goodwin S."/>
            <person name="Spatafora J."/>
            <person name="Crous P."/>
            <person name="Grigoriev I."/>
        </authorList>
    </citation>
    <scope>NUCLEOTIDE SEQUENCE</scope>
    <source>
        <strain evidence="1">CBS 627.86</strain>
    </source>
</reference>
<dbReference type="OrthoDB" id="4156665at2759"/>
<dbReference type="AlphaFoldDB" id="A0A6A5ZJP8"/>
<protein>
    <submittedName>
        <fullName evidence="1">Uncharacterized protein</fullName>
    </submittedName>
</protein>
<gene>
    <name evidence="1" type="ORF">BDV96DRAFT_597292</name>
</gene>
<organism evidence="1 2">
    <name type="scientific">Lophiotrema nucula</name>
    <dbReference type="NCBI Taxonomy" id="690887"/>
    <lineage>
        <taxon>Eukaryota</taxon>
        <taxon>Fungi</taxon>
        <taxon>Dikarya</taxon>
        <taxon>Ascomycota</taxon>
        <taxon>Pezizomycotina</taxon>
        <taxon>Dothideomycetes</taxon>
        <taxon>Pleosporomycetidae</taxon>
        <taxon>Pleosporales</taxon>
        <taxon>Lophiotremataceae</taxon>
        <taxon>Lophiotrema</taxon>
    </lineage>
</organism>
<evidence type="ECO:0000313" key="1">
    <source>
        <dbReference type="EMBL" id="KAF2118471.1"/>
    </source>
</evidence>
<name>A0A6A5ZJP8_9PLEO</name>
<dbReference type="Proteomes" id="UP000799770">
    <property type="component" value="Unassembled WGS sequence"/>
</dbReference>